<feature type="transmembrane region" description="Helical" evidence="1">
    <location>
        <begin position="85"/>
        <end position="101"/>
    </location>
</feature>
<dbReference type="Gene3D" id="1.20.120.1220">
    <property type="match status" value="1"/>
</dbReference>
<keyword evidence="1" id="KW-1133">Transmembrane helix</keyword>
<dbReference type="AlphaFoldDB" id="A0A3D9H850"/>
<feature type="transmembrane region" description="Helical" evidence="1">
    <location>
        <begin position="28"/>
        <end position="46"/>
    </location>
</feature>
<sequence>MGLTATIILIGVLVLVFIQDFKNRAIHVMLPIGLLLAALVVNYTSNHLRLLDIAYNILFVLINLFGLMLYLSFKEKHFINPIDTYLGLGDIVFFLAVTPLFNFKSFILFFIFGLLFSLLLHIGLKWMIKINSIPLAGYLSLFLMLIIVDRHLLKINPFF</sequence>
<reference evidence="2 3" key="1">
    <citation type="submission" date="2018-07" db="EMBL/GenBank/DDBJ databases">
        <title>Genomic Encyclopedia of Type Strains, Phase III (KMG-III): the genomes of soil and plant-associated and newly described type strains.</title>
        <authorList>
            <person name="Whitman W."/>
        </authorList>
    </citation>
    <scope>NUCLEOTIDE SEQUENCE [LARGE SCALE GENOMIC DNA]</scope>
    <source>
        <strain evidence="2 3">CECT 8487</strain>
    </source>
</reference>
<protein>
    <recommendedName>
        <fullName evidence="4">Type IV leader peptidase family protein</fullName>
    </recommendedName>
</protein>
<dbReference type="EMBL" id="QRDX01000008">
    <property type="protein sequence ID" value="RED45649.1"/>
    <property type="molecule type" value="Genomic_DNA"/>
</dbReference>
<accession>A0A3D9H850</accession>
<keyword evidence="1" id="KW-0472">Membrane</keyword>
<name>A0A3D9H850_9FLAO</name>
<feature type="transmembrane region" description="Helical" evidence="1">
    <location>
        <begin position="106"/>
        <end position="124"/>
    </location>
</feature>
<comment type="caution">
    <text evidence="2">The sequence shown here is derived from an EMBL/GenBank/DDBJ whole genome shotgun (WGS) entry which is preliminary data.</text>
</comment>
<keyword evidence="3" id="KW-1185">Reference proteome</keyword>
<dbReference type="Proteomes" id="UP000256629">
    <property type="component" value="Unassembled WGS sequence"/>
</dbReference>
<proteinExistence type="predicted"/>
<evidence type="ECO:0000256" key="1">
    <source>
        <dbReference type="SAM" id="Phobius"/>
    </source>
</evidence>
<evidence type="ECO:0008006" key="4">
    <source>
        <dbReference type="Google" id="ProtNLM"/>
    </source>
</evidence>
<organism evidence="2 3">
    <name type="scientific">Seonamhaeicola aphaedonensis</name>
    <dbReference type="NCBI Taxonomy" id="1461338"/>
    <lineage>
        <taxon>Bacteria</taxon>
        <taxon>Pseudomonadati</taxon>
        <taxon>Bacteroidota</taxon>
        <taxon>Flavobacteriia</taxon>
        <taxon>Flavobacteriales</taxon>
        <taxon>Flavobacteriaceae</taxon>
    </lineage>
</organism>
<gene>
    <name evidence="2" type="ORF">DFQ02_10827</name>
</gene>
<evidence type="ECO:0000313" key="3">
    <source>
        <dbReference type="Proteomes" id="UP000256629"/>
    </source>
</evidence>
<evidence type="ECO:0000313" key="2">
    <source>
        <dbReference type="EMBL" id="RED45649.1"/>
    </source>
</evidence>
<feature type="transmembrane region" description="Helical" evidence="1">
    <location>
        <begin position="53"/>
        <end position="73"/>
    </location>
</feature>
<keyword evidence="1" id="KW-0812">Transmembrane</keyword>
<feature type="transmembrane region" description="Helical" evidence="1">
    <location>
        <begin position="130"/>
        <end position="148"/>
    </location>
</feature>